<accession>A0A091ASE6</accession>
<evidence type="ECO:0000313" key="6">
    <source>
        <dbReference type="Proteomes" id="UP000029392"/>
    </source>
</evidence>
<feature type="domain" description="Glycosyltransferase 2-like" evidence="4">
    <location>
        <begin position="6"/>
        <end position="179"/>
    </location>
</feature>
<dbReference type="InterPro" id="IPR001173">
    <property type="entry name" value="Glyco_trans_2-like"/>
</dbReference>
<dbReference type="EMBL" id="AVCH01000201">
    <property type="protein sequence ID" value="KFN42291.1"/>
    <property type="molecule type" value="Genomic_DNA"/>
</dbReference>
<evidence type="ECO:0000256" key="1">
    <source>
        <dbReference type="ARBA" id="ARBA00006739"/>
    </source>
</evidence>
<proteinExistence type="inferred from homology"/>
<dbReference type="InterPro" id="IPR029044">
    <property type="entry name" value="Nucleotide-diphossugar_trans"/>
</dbReference>
<dbReference type="PATRIC" id="fig|1384054.3.peg.2512"/>
<evidence type="ECO:0000313" key="5">
    <source>
        <dbReference type="EMBL" id="KFN42291.1"/>
    </source>
</evidence>
<dbReference type="STRING" id="1384054.N790_11610"/>
<evidence type="ECO:0000256" key="2">
    <source>
        <dbReference type="ARBA" id="ARBA00022676"/>
    </source>
</evidence>
<comment type="caution">
    <text evidence="5">The sequence shown here is derived from an EMBL/GenBank/DDBJ whole genome shotgun (WGS) entry which is preliminary data.</text>
</comment>
<evidence type="ECO:0000256" key="3">
    <source>
        <dbReference type="ARBA" id="ARBA00022679"/>
    </source>
</evidence>
<dbReference type="GO" id="GO:0016757">
    <property type="term" value="F:glycosyltransferase activity"/>
    <property type="evidence" value="ECO:0007669"/>
    <property type="project" value="UniProtKB-KW"/>
</dbReference>
<dbReference type="Pfam" id="PF00535">
    <property type="entry name" value="Glycos_transf_2"/>
    <property type="match status" value="1"/>
</dbReference>
<dbReference type="RefSeq" id="WP_043805037.1">
    <property type="nucleotide sequence ID" value="NZ_AVCH01000201.1"/>
</dbReference>
<organism evidence="5 6">
    <name type="scientific">Arenimonas malthae CC-JY-1</name>
    <dbReference type="NCBI Taxonomy" id="1384054"/>
    <lineage>
        <taxon>Bacteria</taxon>
        <taxon>Pseudomonadati</taxon>
        <taxon>Pseudomonadota</taxon>
        <taxon>Gammaproteobacteria</taxon>
        <taxon>Lysobacterales</taxon>
        <taxon>Lysobacteraceae</taxon>
        <taxon>Arenimonas</taxon>
    </lineage>
</organism>
<keyword evidence="3" id="KW-0808">Transferase</keyword>
<protein>
    <recommendedName>
        <fullName evidence="4">Glycosyltransferase 2-like domain-containing protein</fullName>
    </recommendedName>
</protein>
<dbReference type="Gene3D" id="3.90.550.10">
    <property type="entry name" value="Spore Coat Polysaccharide Biosynthesis Protein SpsA, Chain A"/>
    <property type="match status" value="1"/>
</dbReference>
<dbReference type="SUPFAM" id="SSF53448">
    <property type="entry name" value="Nucleotide-diphospho-sugar transferases"/>
    <property type="match status" value="1"/>
</dbReference>
<dbReference type="Proteomes" id="UP000029392">
    <property type="component" value="Unassembled WGS sequence"/>
</dbReference>
<keyword evidence="6" id="KW-1185">Reference proteome</keyword>
<dbReference type="AlphaFoldDB" id="A0A091ASE6"/>
<dbReference type="eggNOG" id="COG1216">
    <property type="taxonomic scope" value="Bacteria"/>
</dbReference>
<dbReference type="PANTHER" id="PTHR43179:SF12">
    <property type="entry name" value="GALACTOFURANOSYLTRANSFERASE GLFT2"/>
    <property type="match status" value="1"/>
</dbReference>
<sequence>MNRLPTVIVPIHNALEALDACLAALDRTLPAGSEVLLADDASSDPRINPMARSWCYRSPLKARYVRRELNMGFPANCNAAFAETGDDDVVLLNSDTIPTAGWLQQLARCAASDERIATITPWSNNAEICSFPRFCEPNPAPGHPDAIAEAAAALPPQYPELPTAVGFCMFVRRAALRQLGGFDAATFGLGYGEENDFCLRAAAMGWRNVLCDAAYVVHQGGASFGPLDIAPNGDNLARLLARWPDYNERVARFIMADPLRPLRARLQEKMEELARSGPQRDLFG</sequence>
<dbReference type="PANTHER" id="PTHR43179">
    <property type="entry name" value="RHAMNOSYLTRANSFERASE WBBL"/>
    <property type="match status" value="1"/>
</dbReference>
<reference evidence="5 6" key="1">
    <citation type="submission" date="2013-09" db="EMBL/GenBank/DDBJ databases">
        <title>Genome sequencing of Arenimonas malthae.</title>
        <authorList>
            <person name="Chen F."/>
            <person name="Wang G."/>
        </authorList>
    </citation>
    <scope>NUCLEOTIDE SEQUENCE [LARGE SCALE GENOMIC DNA]</scope>
    <source>
        <strain evidence="5 6">CC-JY-1</strain>
    </source>
</reference>
<evidence type="ECO:0000259" key="4">
    <source>
        <dbReference type="Pfam" id="PF00535"/>
    </source>
</evidence>
<comment type="similarity">
    <text evidence="1">Belongs to the glycosyltransferase 2 family.</text>
</comment>
<gene>
    <name evidence="5" type="ORF">N790_11610</name>
</gene>
<keyword evidence="2" id="KW-0328">Glycosyltransferase</keyword>
<name>A0A091ASE6_9GAMM</name>